<keyword evidence="6 13" id="KW-0808">Transferase</keyword>
<keyword evidence="7 13" id="KW-0812">Transmembrane</keyword>
<keyword evidence="5 13" id="KW-0328">Glycosyltransferase</keyword>
<proteinExistence type="inferred from homology"/>
<evidence type="ECO:0000256" key="8">
    <source>
        <dbReference type="ARBA" id="ARBA00022824"/>
    </source>
</evidence>
<evidence type="ECO:0000256" key="1">
    <source>
        <dbReference type="ARBA" id="ARBA00004477"/>
    </source>
</evidence>
<evidence type="ECO:0000313" key="15">
    <source>
        <dbReference type="Proteomes" id="UP000007110"/>
    </source>
</evidence>
<comment type="function">
    <text evidence="11 13">Catalytic subunit of the glycosylphosphatidylinositol-mannosyltransferase I complex which catalyzes the transfer of the first mannose, via an alpha-1,4 bond from a dolichol-phosphate-mannose (Dol-P-Man) to the glucosaminyl acyl phosphatidylinositol (GlcN-(acyl)PI) intermediate to generate alpha-D-Man-(1-&gt;4)-alpha-D-GlcN-(1-&gt;6)-(1-radyl,2-acyl-sn-glycero-3-phospho)-2-acyl-inositol and participates in the sixth step of the glycosylphosphatidylinositol-anchor biosynthesis.</text>
</comment>
<dbReference type="GO" id="GO:0004376">
    <property type="term" value="F:GPI mannosyltransferase activity"/>
    <property type="evidence" value="ECO:0007669"/>
    <property type="project" value="InterPro"/>
</dbReference>
<evidence type="ECO:0000256" key="13">
    <source>
        <dbReference type="RuleBase" id="RU365064"/>
    </source>
</evidence>
<dbReference type="AlphaFoldDB" id="A0A7M7TGN4"/>
<reference evidence="14" key="2">
    <citation type="submission" date="2021-01" db="UniProtKB">
        <authorList>
            <consortium name="EnsemblMetazoa"/>
        </authorList>
    </citation>
    <scope>IDENTIFICATION</scope>
</reference>
<dbReference type="CTD" id="93183"/>
<feature type="transmembrane region" description="Helical" evidence="13">
    <location>
        <begin position="327"/>
        <end position="345"/>
    </location>
</feature>
<dbReference type="UniPathway" id="UPA00196"/>
<comment type="pathway">
    <text evidence="2 13">Glycolipid biosynthesis; glycosylphosphatidylinositol-anchor biosynthesis.</text>
</comment>
<dbReference type="GO" id="GO:0000030">
    <property type="term" value="F:mannosyltransferase activity"/>
    <property type="evidence" value="ECO:0000318"/>
    <property type="project" value="GO_Central"/>
</dbReference>
<dbReference type="KEGG" id="spu:580272"/>
<organism evidence="14 15">
    <name type="scientific">Strongylocentrotus purpuratus</name>
    <name type="common">Purple sea urchin</name>
    <dbReference type="NCBI Taxonomy" id="7668"/>
    <lineage>
        <taxon>Eukaryota</taxon>
        <taxon>Metazoa</taxon>
        <taxon>Echinodermata</taxon>
        <taxon>Eleutherozoa</taxon>
        <taxon>Echinozoa</taxon>
        <taxon>Echinoidea</taxon>
        <taxon>Euechinoidea</taxon>
        <taxon>Echinacea</taxon>
        <taxon>Camarodonta</taxon>
        <taxon>Echinidea</taxon>
        <taxon>Strongylocentrotidae</taxon>
        <taxon>Strongylocentrotus</taxon>
    </lineage>
</organism>
<name>A0A7M7TGN4_STRPU</name>
<accession>A0A7M7TGN4</accession>
<evidence type="ECO:0000256" key="10">
    <source>
        <dbReference type="ARBA" id="ARBA00023136"/>
    </source>
</evidence>
<evidence type="ECO:0000313" key="14">
    <source>
        <dbReference type="EnsemblMetazoa" id="XP_785435"/>
    </source>
</evidence>
<dbReference type="InParanoid" id="A0A7M7TGN4"/>
<keyword evidence="8 13" id="KW-0256">Endoplasmic reticulum</keyword>
<sequence>MITMTEIPIGASCWAAFAIRVLLILYGEIQDRMMVVKYTDIDYHVFTDAARYVTQGESPYQRATYRYTPILAFMLTPNIWLSPLFGKLLFCIFDIIAGLLIYDIIQIQSYSVPTATKGALVWLFNPLTAAISSRGNAESIMAVLVLLVIRCLLKRQTKLCALTLALSVHFKIYPLTYCLPIYFYVTSPKRKFIHRFIWTKSKNILERFLDLFWPTKERIEFVAVFIVTFAALTAVMYHWYGDEFLSEAYLYHVTRRDVRHNFSPFFYMLYLTSDWSSSFLLGLLAFVPQVVLLVAFSLVYYRDIAFCCFAHTFVFVTFNKVCTSQYFLWYLTLLPLILPATMMSIKEGVCLITAWFLAQALWLLPAYYLEFEGKDTFIFIWLAGLTFFFTNVYILVRLILTRETFTQNRRLKTS</sequence>
<dbReference type="PANTHER" id="PTHR12886:SF0">
    <property type="entry name" value="GPI MANNOSYLTRANSFERASE 1"/>
    <property type="match status" value="1"/>
</dbReference>
<dbReference type="GO" id="GO:1990529">
    <property type="term" value="C:glycosylphosphatidylinositol-mannosyltransferase I complex"/>
    <property type="evidence" value="ECO:0000318"/>
    <property type="project" value="GO_Central"/>
</dbReference>
<dbReference type="OMA" id="MLWFIGQ"/>
<feature type="transmembrane region" description="Helical" evidence="13">
    <location>
        <begin position="377"/>
        <end position="400"/>
    </location>
</feature>
<evidence type="ECO:0000256" key="6">
    <source>
        <dbReference type="ARBA" id="ARBA00022679"/>
    </source>
</evidence>
<keyword evidence="4 13" id="KW-0337">GPI-anchor biosynthesis</keyword>
<dbReference type="EC" id="2.4.1.-" evidence="13"/>
<evidence type="ECO:0000256" key="2">
    <source>
        <dbReference type="ARBA" id="ARBA00004687"/>
    </source>
</evidence>
<dbReference type="FunCoup" id="A0A7M7TGN4">
    <property type="interactions" value="1348"/>
</dbReference>
<keyword evidence="10 13" id="KW-0472">Membrane</keyword>
<evidence type="ECO:0000256" key="11">
    <source>
        <dbReference type="ARBA" id="ARBA00093408"/>
    </source>
</evidence>
<dbReference type="PANTHER" id="PTHR12886">
    <property type="entry name" value="PIG-M MANNOSYLTRANSFERASE"/>
    <property type="match status" value="1"/>
</dbReference>
<feature type="transmembrane region" description="Helical" evidence="13">
    <location>
        <begin position="7"/>
        <end position="27"/>
    </location>
</feature>
<reference evidence="15" key="1">
    <citation type="submission" date="2015-02" db="EMBL/GenBank/DDBJ databases">
        <title>Genome sequencing for Strongylocentrotus purpuratus.</title>
        <authorList>
            <person name="Murali S."/>
            <person name="Liu Y."/>
            <person name="Vee V."/>
            <person name="English A."/>
            <person name="Wang M."/>
            <person name="Skinner E."/>
            <person name="Han Y."/>
            <person name="Muzny D.M."/>
            <person name="Worley K.C."/>
            <person name="Gibbs R.A."/>
        </authorList>
    </citation>
    <scope>NUCLEOTIDE SEQUENCE</scope>
</reference>
<protein>
    <recommendedName>
        <fullName evidence="12 13">GPI alpha-1,4-mannosyltransferase I, catalytic subunit</fullName>
        <ecNumber evidence="13">2.4.1.-</ecNumber>
    </recommendedName>
    <alternativeName>
        <fullName evidence="13">GPI mannosyltransferase I</fullName>
    </alternativeName>
</protein>
<evidence type="ECO:0000256" key="3">
    <source>
        <dbReference type="ARBA" id="ARBA00011071"/>
    </source>
</evidence>
<keyword evidence="9 13" id="KW-1133">Transmembrane helix</keyword>
<dbReference type="GeneID" id="580272"/>
<dbReference type="InterPro" id="IPR007704">
    <property type="entry name" value="PIG-M"/>
</dbReference>
<evidence type="ECO:0000256" key="9">
    <source>
        <dbReference type="ARBA" id="ARBA00022989"/>
    </source>
</evidence>
<comment type="caution">
    <text evidence="13">Lacks conserved residue(s) required for the propagation of feature annotation.</text>
</comment>
<dbReference type="EnsemblMetazoa" id="XM_780342">
    <property type="protein sequence ID" value="XP_785435"/>
    <property type="gene ID" value="LOC580272"/>
</dbReference>
<evidence type="ECO:0000256" key="5">
    <source>
        <dbReference type="ARBA" id="ARBA00022676"/>
    </source>
</evidence>
<dbReference type="GO" id="GO:0006506">
    <property type="term" value="P:GPI anchor biosynthetic process"/>
    <property type="evidence" value="ECO:0000318"/>
    <property type="project" value="GO_Central"/>
</dbReference>
<feature type="transmembrane region" description="Helical" evidence="13">
    <location>
        <begin position="79"/>
        <end position="102"/>
    </location>
</feature>
<dbReference type="RefSeq" id="XP_785435.3">
    <property type="nucleotide sequence ID" value="XM_780342.5"/>
</dbReference>
<feature type="transmembrane region" description="Helical" evidence="13">
    <location>
        <begin position="221"/>
        <end position="240"/>
    </location>
</feature>
<evidence type="ECO:0000256" key="4">
    <source>
        <dbReference type="ARBA" id="ARBA00022502"/>
    </source>
</evidence>
<dbReference type="GO" id="GO:0005789">
    <property type="term" value="C:endoplasmic reticulum membrane"/>
    <property type="evidence" value="ECO:0007669"/>
    <property type="project" value="UniProtKB-SubCell"/>
</dbReference>
<dbReference type="GO" id="GO:0051751">
    <property type="term" value="F:alpha-1,4-mannosyltransferase activity"/>
    <property type="evidence" value="ECO:0007669"/>
    <property type="project" value="InterPro"/>
</dbReference>
<comment type="subcellular location">
    <subcellularLocation>
        <location evidence="1 13">Endoplasmic reticulum membrane</location>
        <topology evidence="1 13">Multi-pass membrane protein</topology>
    </subcellularLocation>
</comment>
<comment type="similarity">
    <text evidence="3 13">Belongs to the PIGM family.</text>
</comment>
<feature type="transmembrane region" description="Helical" evidence="13">
    <location>
        <begin position="275"/>
        <end position="296"/>
    </location>
</feature>
<evidence type="ECO:0000256" key="7">
    <source>
        <dbReference type="ARBA" id="ARBA00022692"/>
    </source>
</evidence>
<dbReference type="OrthoDB" id="1741594at2759"/>
<dbReference type="Proteomes" id="UP000007110">
    <property type="component" value="Unassembled WGS sequence"/>
</dbReference>
<dbReference type="Pfam" id="PF05007">
    <property type="entry name" value="Mannosyl_trans"/>
    <property type="match status" value="1"/>
</dbReference>
<evidence type="ECO:0000256" key="12">
    <source>
        <dbReference type="ARBA" id="ARBA00093608"/>
    </source>
</evidence>
<keyword evidence="15" id="KW-1185">Reference proteome</keyword>